<evidence type="ECO:0000256" key="7">
    <source>
        <dbReference type="ARBA" id="ARBA00022643"/>
    </source>
</evidence>
<dbReference type="PANTHER" id="PTHR42747">
    <property type="entry name" value="NITRONATE MONOOXYGENASE-RELATED"/>
    <property type="match status" value="1"/>
</dbReference>
<dbReference type="STRING" id="569857.TP70_06850"/>
<evidence type="ECO:0000256" key="8">
    <source>
        <dbReference type="ARBA" id="ARBA00022741"/>
    </source>
</evidence>
<keyword evidence="15" id="KW-1185">Reference proteome</keyword>
<comment type="similarity">
    <text evidence="3">Belongs to the nitronate monooxygenase family. NMO class I subfamily.</text>
</comment>
<comment type="function">
    <text evidence="2">Nitronate monooxygenase that uses molecular oxygen to catalyze the oxidative denitrification of alkyl nitronates. Acts on propionate 3-nitronate (P3N), the presumed physiological substrate. Probably functions in the detoxification of P3N, a metabolic poison produced by plants and fungi as a defense mechanism.</text>
</comment>
<reference evidence="13 15" key="1">
    <citation type="submission" date="2015-01" db="EMBL/GenBank/DDBJ databases">
        <authorList>
            <person name="Guo J."/>
        </authorList>
    </citation>
    <scope>NUCLEOTIDE SEQUENCE [LARGE SCALE GENOMIC DNA]</scope>
    <source>
        <strain evidence="13 15">DSM 22147</strain>
    </source>
</reference>
<comment type="catalytic activity">
    <reaction evidence="12">
        <text>3 propionate 3-nitronate + 3 O2 + H2O = 3 3-oxopropanoate + 2 nitrate + nitrite + H2O2 + 3 H(+)</text>
        <dbReference type="Rhea" id="RHEA:57332"/>
        <dbReference type="ChEBI" id="CHEBI:15377"/>
        <dbReference type="ChEBI" id="CHEBI:15378"/>
        <dbReference type="ChEBI" id="CHEBI:15379"/>
        <dbReference type="ChEBI" id="CHEBI:16240"/>
        <dbReference type="ChEBI" id="CHEBI:16301"/>
        <dbReference type="ChEBI" id="CHEBI:17632"/>
        <dbReference type="ChEBI" id="CHEBI:33190"/>
        <dbReference type="ChEBI" id="CHEBI:136067"/>
    </reaction>
</comment>
<dbReference type="InterPro" id="IPR013785">
    <property type="entry name" value="Aldolase_TIM"/>
</dbReference>
<name>A0A0D6XP99_9STAP</name>
<reference evidence="14 16" key="2">
    <citation type="submission" date="2018-06" db="EMBL/GenBank/DDBJ databases">
        <authorList>
            <consortium name="Pathogen Informatics"/>
            <person name="Doyle S."/>
        </authorList>
    </citation>
    <scope>NUCLEOTIDE SEQUENCE [LARGE SCALE GENOMIC DNA]</scope>
    <source>
        <strain evidence="14 16">NCTC13832</strain>
    </source>
</reference>
<evidence type="ECO:0000256" key="12">
    <source>
        <dbReference type="ARBA" id="ARBA00049401"/>
    </source>
</evidence>
<evidence type="ECO:0000313" key="14">
    <source>
        <dbReference type="EMBL" id="SUM56909.1"/>
    </source>
</evidence>
<dbReference type="GO" id="GO:0018580">
    <property type="term" value="F:nitronate monooxygenase activity"/>
    <property type="evidence" value="ECO:0007669"/>
    <property type="project" value="InterPro"/>
</dbReference>
<keyword evidence="6" id="KW-0285">Flavoprotein</keyword>
<dbReference type="RefSeq" id="WP_044360550.1">
    <property type="nucleotide sequence ID" value="NZ_JXWY01000039.1"/>
</dbReference>
<evidence type="ECO:0000256" key="6">
    <source>
        <dbReference type="ARBA" id="ARBA00022630"/>
    </source>
</evidence>
<evidence type="ECO:0000256" key="4">
    <source>
        <dbReference type="ARBA" id="ARBA00013457"/>
    </source>
</evidence>
<dbReference type="CDD" id="cd04730">
    <property type="entry name" value="NPD_like"/>
    <property type="match status" value="1"/>
</dbReference>
<evidence type="ECO:0000256" key="11">
    <source>
        <dbReference type="ARBA" id="ARBA00031155"/>
    </source>
</evidence>
<dbReference type="GO" id="GO:0000166">
    <property type="term" value="F:nucleotide binding"/>
    <property type="evidence" value="ECO:0007669"/>
    <property type="project" value="UniProtKB-KW"/>
</dbReference>
<keyword evidence="9 14" id="KW-0560">Oxidoreductase</keyword>
<evidence type="ECO:0000256" key="5">
    <source>
        <dbReference type="ARBA" id="ARBA00022575"/>
    </source>
</evidence>
<dbReference type="SUPFAM" id="SSF51412">
    <property type="entry name" value="Inosine monophosphate dehydrogenase (IMPDH)"/>
    <property type="match status" value="1"/>
</dbReference>
<protein>
    <recommendedName>
        <fullName evidence="4">Probable nitronate monooxygenase</fullName>
    </recommendedName>
    <alternativeName>
        <fullName evidence="11">Propionate 3-nitronate monooxygenase</fullName>
    </alternativeName>
</protein>
<dbReference type="FunFam" id="3.20.20.70:FF:000154">
    <property type="entry name" value="Probable nitronate monooxygenase"/>
    <property type="match status" value="1"/>
</dbReference>
<keyword evidence="7" id="KW-0288">FMN</keyword>
<keyword evidence="5" id="KW-0216">Detoxification</keyword>
<accession>A0A0D6XP99</accession>
<comment type="cofactor">
    <cofactor evidence="1">
        <name>FMN</name>
        <dbReference type="ChEBI" id="CHEBI:58210"/>
    </cofactor>
</comment>
<dbReference type="AlphaFoldDB" id="A0A0D6XP99"/>
<evidence type="ECO:0000256" key="2">
    <source>
        <dbReference type="ARBA" id="ARBA00003535"/>
    </source>
</evidence>
<evidence type="ECO:0000256" key="10">
    <source>
        <dbReference type="ARBA" id="ARBA00023033"/>
    </source>
</evidence>
<evidence type="ECO:0000256" key="3">
    <source>
        <dbReference type="ARBA" id="ARBA00009881"/>
    </source>
</evidence>
<evidence type="ECO:0000313" key="15">
    <source>
        <dbReference type="Proteomes" id="UP000032366"/>
    </source>
</evidence>
<evidence type="ECO:0000313" key="16">
    <source>
        <dbReference type="Proteomes" id="UP000254100"/>
    </source>
</evidence>
<dbReference type="OrthoDB" id="9778912at2"/>
<keyword evidence="8" id="KW-0547">Nucleotide-binding</keyword>
<evidence type="ECO:0000256" key="9">
    <source>
        <dbReference type="ARBA" id="ARBA00023002"/>
    </source>
</evidence>
<dbReference type="InterPro" id="IPR004136">
    <property type="entry name" value="NMO"/>
</dbReference>
<dbReference type="PANTHER" id="PTHR42747:SF3">
    <property type="entry name" value="NITRONATE MONOOXYGENASE-RELATED"/>
    <property type="match status" value="1"/>
</dbReference>
<dbReference type="Proteomes" id="UP000032366">
    <property type="component" value="Unassembled WGS sequence"/>
</dbReference>
<evidence type="ECO:0000256" key="1">
    <source>
        <dbReference type="ARBA" id="ARBA00001917"/>
    </source>
</evidence>
<dbReference type="Pfam" id="PF03060">
    <property type="entry name" value="NMO"/>
    <property type="match status" value="1"/>
</dbReference>
<dbReference type="Proteomes" id="UP000254100">
    <property type="component" value="Unassembled WGS sequence"/>
</dbReference>
<dbReference type="EMBL" id="JXWY01000039">
    <property type="protein sequence ID" value="KIX90634.1"/>
    <property type="molecule type" value="Genomic_DNA"/>
</dbReference>
<organism evidence="14 16">
    <name type="scientific">Staphylococcus microti</name>
    <dbReference type="NCBI Taxonomy" id="569857"/>
    <lineage>
        <taxon>Bacteria</taxon>
        <taxon>Bacillati</taxon>
        <taxon>Bacillota</taxon>
        <taxon>Bacilli</taxon>
        <taxon>Bacillales</taxon>
        <taxon>Staphylococcaceae</taxon>
        <taxon>Staphylococcus</taxon>
    </lineage>
</organism>
<evidence type="ECO:0000313" key="13">
    <source>
        <dbReference type="EMBL" id="KIX90634.1"/>
    </source>
</evidence>
<keyword evidence="10 13" id="KW-0503">Monooxygenase</keyword>
<dbReference type="Gene3D" id="3.20.20.70">
    <property type="entry name" value="Aldolase class I"/>
    <property type="match status" value="1"/>
</dbReference>
<sequence length="356" mass="38122">MWYQTEVTEKCGIQFPIIQAGMAGSTTPELVANVSEMGGLGTIGAGYMSPERLDEEIQQVKRLTSKPFAVNLFVPESFDYTEAAVDDMNDHLQSYREVLGLETPKPAAHDEDVFKRQIDVVIAHEVPVCSFTFGVPSTEIVTRLTAAGTVLIGSATTVAEAQAVAHAGLDMVVAQGSEAGGHRAAFQQEGTTSLVGTMTLVPQIVDSVTIPVIAAGGIMDGRGWVASHVLGAAGVQLGTAFLTTKESAMKPVQKQAILNSVETDTVVTKVLSGKAARGLRNPLIDDLENVNDKVLPYPIQNDLTKQIRATAAQAGNVDWTHTWSGQGARLARETEVKQFIHQFITEAQLQVDRLNV</sequence>
<dbReference type="EMBL" id="UHDT01000001">
    <property type="protein sequence ID" value="SUM56909.1"/>
    <property type="molecule type" value="Genomic_DNA"/>
</dbReference>
<gene>
    <name evidence="14" type="ORF">NCTC13832_00572</name>
    <name evidence="13" type="ORF">TP70_06850</name>
</gene>
<proteinExistence type="inferred from homology"/>
<dbReference type="GO" id="GO:0009636">
    <property type="term" value="P:response to toxic substance"/>
    <property type="evidence" value="ECO:0007669"/>
    <property type="project" value="UniProtKB-KW"/>
</dbReference>